<evidence type="ECO:0000256" key="2">
    <source>
        <dbReference type="ARBA" id="ARBA00022771"/>
    </source>
</evidence>
<dbReference type="PANTHER" id="PTHR45658">
    <property type="entry name" value="GATA TRANSCRIPTION FACTOR"/>
    <property type="match status" value="1"/>
</dbReference>
<dbReference type="EMBL" id="CBTN010000001">
    <property type="protein sequence ID" value="CDH48307.1"/>
    <property type="molecule type" value="Genomic_DNA"/>
</dbReference>
<dbReference type="PANTHER" id="PTHR45658:SF122">
    <property type="entry name" value="GATA ZINC FINGER DOMAIN-CONTAINING PROTEIN 6"/>
    <property type="match status" value="1"/>
</dbReference>
<evidence type="ECO:0000256" key="5">
    <source>
        <dbReference type="SAM" id="MobiDB-lite"/>
    </source>
</evidence>
<sequence length="245" mass="27163">MDVSDLCMSSDEGSPASDVIMNEQSTQQRLPSIHDLTGQQPRPTAMEQQSIDSSSSSSGHNTMHVMQSLSDPSSTTINLTQAINTCTSLCQDIEVMRRDCQDSAILEQIATKANTLLHVLKQDDVKPEYAMIRRARNLQDGVRGSYRRRTKKTTVGQRCHSCHTTETPEWRRGPDGARTLCNACGLHYSKLMRKGSLTVQHQNEIESAASSPRVIQYPNHIGGRMGVCIGQQQDAFINYIADTPQ</sequence>
<keyword evidence="2 4" id="KW-0863">Zinc-finger</keyword>
<dbReference type="VEuPathDB" id="FungiDB:LCOR_00098.1"/>
<comment type="caution">
    <text evidence="7">The sequence shown here is derived from an EMBL/GenBank/DDBJ whole genome shotgun (WGS) entry which is preliminary data.</text>
</comment>
<keyword evidence="1" id="KW-0479">Metal-binding</keyword>
<feature type="domain" description="GATA-type" evidence="6">
    <location>
        <begin position="153"/>
        <end position="188"/>
    </location>
</feature>
<evidence type="ECO:0000313" key="8">
    <source>
        <dbReference type="Proteomes" id="UP000027586"/>
    </source>
</evidence>
<keyword evidence="8" id="KW-1185">Reference proteome</keyword>
<proteinExistence type="predicted"/>
<dbReference type="InterPro" id="IPR000679">
    <property type="entry name" value="Znf_GATA"/>
</dbReference>
<evidence type="ECO:0000256" key="1">
    <source>
        <dbReference type="ARBA" id="ARBA00022723"/>
    </source>
</evidence>
<dbReference type="CDD" id="cd00202">
    <property type="entry name" value="ZnF_GATA"/>
    <property type="match status" value="1"/>
</dbReference>
<evidence type="ECO:0000313" key="7">
    <source>
        <dbReference type="EMBL" id="CDH48307.1"/>
    </source>
</evidence>
<dbReference type="Proteomes" id="UP000027586">
    <property type="component" value="Unassembled WGS sequence"/>
</dbReference>
<dbReference type="PROSITE" id="PS00344">
    <property type="entry name" value="GATA_ZN_FINGER_1"/>
    <property type="match status" value="1"/>
</dbReference>
<dbReference type="PROSITE" id="PS50114">
    <property type="entry name" value="GATA_ZN_FINGER_2"/>
    <property type="match status" value="1"/>
</dbReference>
<dbReference type="GO" id="GO:0008270">
    <property type="term" value="F:zinc ion binding"/>
    <property type="evidence" value="ECO:0007669"/>
    <property type="project" value="UniProtKB-KW"/>
</dbReference>
<dbReference type="InterPro" id="IPR051140">
    <property type="entry name" value="GATA_TF"/>
</dbReference>
<evidence type="ECO:0000256" key="3">
    <source>
        <dbReference type="ARBA" id="ARBA00022833"/>
    </source>
</evidence>
<dbReference type="SUPFAM" id="SSF57716">
    <property type="entry name" value="Glucocorticoid receptor-like (DNA-binding domain)"/>
    <property type="match status" value="1"/>
</dbReference>
<dbReference type="GO" id="GO:0006355">
    <property type="term" value="P:regulation of DNA-templated transcription"/>
    <property type="evidence" value="ECO:0007669"/>
    <property type="project" value="InterPro"/>
</dbReference>
<feature type="compositionally biased region" description="Polar residues" evidence="5">
    <location>
        <begin position="59"/>
        <end position="72"/>
    </location>
</feature>
<dbReference type="OrthoDB" id="2162994at2759"/>
<protein>
    <recommendedName>
        <fullName evidence="6">GATA-type domain-containing protein</fullName>
    </recommendedName>
</protein>
<gene>
    <name evidence="7" type="ORF">LCOR_00098.1</name>
</gene>
<keyword evidence="3" id="KW-0862">Zinc</keyword>
<feature type="region of interest" description="Disordered" evidence="5">
    <location>
        <begin position="34"/>
        <end position="72"/>
    </location>
</feature>
<dbReference type="AlphaFoldDB" id="A0A068RFA0"/>
<dbReference type="STRING" id="1263082.A0A068RFA0"/>
<dbReference type="InterPro" id="IPR013088">
    <property type="entry name" value="Znf_NHR/GATA"/>
</dbReference>
<feature type="compositionally biased region" description="Polar residues" evidence="5">
    <location>
        <begin position="37"/>
        <end position="52"/>
    </location>
</feature>
<dbReference type="Gene3D" id="3.30.50.10">
    <property type="entry name" value="Erythroid Transcription Factor GATA-1, subunit A"/>
    <property type="match status" value="1"/>
</dbReference>
<dbReference type="SMART" id="SM00401">
    <property type="entry name" value="ZnF_GATA"/>
    <property type="match status" value="1"/>
</dbReference>
<organism evidence="7 8">
    <name type="scientific">Lichtheimia corymbifera JMRC:FSU:9682</name>
    <dbReference type="NCBI Taxonomy" id="1263082"/>
    <lineage>
        <taxon>Eukaryota</taxon>
        <taxon>Fungi</taxon>
        <taxon>Fungi incertae sedis</taxon>
        <taxon>Mucoromycota</taxon>
        <taxon>Mucoromycotina</taxon>
        <taxon>Mucoromycetes</taxon>
        <taxon>Mucorales</taxon>
        <taxon>Lichtheimiaceae</taxon>
        <taxon>Lichtheimia</taxon>
    </lineage>
</organism>
<evidence type="ECO:0000259" key="6">
    <source>
        <dbReference type="PROSITE" id="PS50114"/>
    </source>
</evidence>
<reference evidence="7" key="1">
    <citation type="submission" date="2013-08" db="EMBL/GenBank/DDBJ databases">
        <title>Gene expansion shapes genome architecture in the human pathogen Lichtheimia corymbifera: an evolutionary genomics analysis in the ancient terrestrial Mucorales (Mucoromycotina).</title>
        <authorList>
            <person name="Schwartze V.U."/>
            <person name="Winter S."/>
            <person name="Shelest E."/>
            <person name="Marcet-Houben M."/>
            <person name="Horn F."/>
            <person name="Wehner S."/>
            <person name="Hoffmann K."/>
            <person name="Riege K."/>
            <person name="Sammeth M."/>
            <person name="Nowrousian M."/>
            <person name="Valiante V."/>
            <person name="Linde J."/>
            <person name="Jacobsen I.D."/>
            <person name="Marz M."/>
            <person name="Brakhage A.A."/>
            <person name="Gabaldon T."/>
            <person name="Bocker S."/>
            <person name="Voigt K."/>
        </authorList>
    </citation>
    <scope>NUCLEOTIDE SEQUENCE [LARGE SCALE GENOMIC DNA]</scope>
    <source>
        <strain evidence="7">FSU 9682</strain>
    </source>
</reference>
<dbReference type="GO" id="GO:0043565">
    <property type="term" value="F:sequence-specific DNA binding"/>
    <property type="evidence" value="ECO:0007669"/>
    <property type="project" value="InterPro"/>
</dbReference>
<dbReference type="Pfam" id="PF00320">
    <property type="entry name" value="GATA"/>
    <property type="match status" value="1"/>
</dbReference>
<name>A0A068RFA0_9FUNG</name>
<accession>A0A068RFA0</accession>
<evidence type="ECO:0000256" key="4">
    <source>
        <dbReference type="PROSITE-ProRule" id="PRU00094"/>
    </source>
</evidence>